<feature type="compositionally biased region" description="Basic and acidic residues" evidence="1">
    <location>
        <begin position="525"/>
        <end position="538"/>
    </location>
</feature>
<feature type="region of interest" description="Disordered" evidence="1">
    <location>
        <begin position="103"/>
        <end position="191"/>
    </location>
</feature>
<protein>
    <submittedName>
        <fullName evidence="2">Uncharacterized protein</fullName>
    </submittedName>
</protein>
<gene>
    <name evidence="2" type="ORF">NLI96_g743</name>
</gene>
<organism evidence="2 3">
    <name type="scientific">Meripilus lineatus</name>
    <dbReference type="NCBI Taxonomy" id="2056292"/>
    <lineage>
        <taxon>Eukaryota</taxon>
        <taxon>Fungi</taxon>
        <taxon>Dikarya</taxon>
        <taxon>Basidiomycota</taxon>
        <taxon>Agaricomycotina</taxon>
        <taxon>Agaricomycetes</taxon>
        <taxon>Polyporales</taxon>
        <taxon>Meripilaceae</taxon>
        <taxon>Meripilus</taxon>
    </lineage>
</organism>
<evidence type="ECO:0000313" key="2">
    <source>
        <dbReference type="EMBL" id="KAJ3491383.1"/>
    </source>
</evidence>
<reference evidence="2" key="1">
    <citation type="submission" date="2022-07" db="EMBL/GenBank/DDBJ databases">
        <title>Genome Sequence of Physisporinus lineatus.</title>
        <authorList>
            <person name="Buettner E."/>
        </authorList>
    </citation>
    <scope>NUCLEOTIDE SEQUENCE</scope>
    <source>
        <strain evidence="2">VT162</strain>
    </source>
</reference>
<feature type="region of interest" description="Disordered" evidence="1">
    <location>
        <begin position="495"/>
        <end position="565"/>
    </location>
</feature>
<proteinExistence type="predicted"/>
<dbReference type="AlphaFoldDB" id="A0AAD5VC58"/>
<feature type="region of interest" description="Disordered" evidence="1">
    <location>
        <begin position="22"/>
        <end position="48"/>
    </location>
</feature>
<feature type="region of interest" description="Disordered" evidence="1">
    <location>
        <begin position="344"/>
        <end position="411"/>
    </location>
</feature>
<comment type="caution">
    <text evidence="2">The sequence shown here is derived from an EMBL/GenBank/DDBJ whole genome shotgun (WGS) entry which is preliminary data.</text>
</comment>
<dbReference type="Proteomes" id="UP001212997">
    <property type="component" value="Unassembled WGS sequence"/>
</dbReference>
<dbReference type="EMBL" id="JANAWD010000013">
    <property type="protein sequence ID" value="KAJ3491383.1"/>
    <property type="molecule type" value="Genomic_DNA"/>
</dbReference>
<evidence type="ECO:0000256" key="1">
    <source>
        <dbReference type="SAM" id="MobiDB-lite"/>
    </source>
</evidence>
<accession>A0AAD5VC58</accession>
<evidence type="ECO:0000313" key="3">
    <source>
        <dbReference type="Proteomes" id="UP001212997"/>
    </source>
</evidence>
<sequence length="565" mass="60522">MYRASSPIFDVPEFPTLRRVKPLPKRRRTSDPPLEDIENVAPSSPMLPSEVIPDELITQADSLSAQLQSRLQSYYMPILGGVQDLFKADQDNGAAAAIDFSAGYGVDDPRNGGDDDSADTDYIDHLQQPGNTKKRKVPANLSGAPHGTDAGSASGDDEPTDRAIPTGRTDHEYDAAGTQPSATPPGGMAQRKGKLSKATLAGLQHKDMLKTRKRQLAVVLGALTHGDTLALDQALSTSYPFAQGGVGVDSSHSGTAKIHLSQRLEARLARAYKAHYASLSLPKATQYVPFPQSDFTFACPSTTADRLIATKAEVAALHSRFEAELARQAAKAAEAAKQAAAAALNSRQVAKRNDRSKQGRGTGGGKGVESTTGSVEQSLLGTPPKSGKKKKRSALANASNPHHLRNYVPSRLPHTGQLSAAQALANLQNLLSPLPMRFLTADVPPRRKSKGQRTSTVSSLNNPADEWICAFCEYDLFYGEDSAFQRSVRNRKKILRRRRRARERAAAAASGTGPATSKNAPPVEDDVHPGFETPHEEVLTALGKQARWKDERDRGGSSVSHGGPG</sequence>
<name>A0AAD5VC58_9APHY</name>
<keyword evidence="3" id="KW-1185">Reference proteome</keyword>